<feature type="domain" description="MYND-type" evidence="5">
    <location>
        <begin position="352"/>
        <end position="383"/>
    </location>
</feature>
<dbReference type="Proteomes" id="UP000305067">
    <property type="component" value="Unassembled WGS sequence"/>
</dbReference>
<evidence type="ECO:0000256" key="4">
    <source>
        <dbReference type="SAM" id="MobiDB-lite"/>
    </source>
</evidence>
<keyword evidence="1" id="KW-0479">Metal-binding</keyword>
<feature type="compositionally biased region" description="Polar residues" evidence="4">
    <location>
        <begin position="13"/>
        <end position="22"/>
    </location>
</feature>
<feature type="compositionally biased region" description="Basic residues" evidence="4">
    <location>
        <begin position="1"/>
        <end position="12"/>
    </location>
</feature>
<dbReference type="InterPro" id="IPR002893">
    <property type="entry name" value="Znf_MYND"/>
</dbReference>
<evidence type="ECO:0000256" key="3">
    <source>
        <dbReference type="ARBA" id="ARBA00022833"/>
    </source>
</evidence>
<name>A0A5C3QEF2_9AGAR</name>
<dbReference type="AlphaFoldDB" id="A0A5C3QEF2"/>
<dbReference type="GO" id="GO:0008270">
    <property type="term" value="F:zinc ion binding"/>
    <property type="evidence" value="ECO:0007669"/>
    <property type="project" value="UniProtKB-KW"/>
</dbReference>
<dbReference type="OrthoDB" id="2998255at2759"/>
<evidence type="ECO:0000256" key="2">
    <source>
        <dbReference type="ARBA" id="ARBA00022771"/>
    </source>
</evidence>
<gene>
    <name evidence="6" type="ORF">BDV98DRAFT_583698</name>
</gene>
<feature type="region of interest" description="Disordered" evidence="4">
    <location>
        <begin position="1"/>
        <end position="29"/>
    </location>
</feature>
<evidence type="ECO:0000256" key="1">
    <source>
        <dbReference type="ARBA" id="ARBA00022723"/>
    </source>
</evidence>
<dbReference type="Pfam" id="PF01753">
    <property type="entry name" value="zf-MYND"/>
    <property type="match status" value="1"/>
</dbReference>
<reference evidence="6 7" key="1">
    <citation type="journal article" date="2019" name="Nat. Ecol. Evol.">
        <title>Megaphylogeny resolves global patterns of mushroom evolution.</title>
        <authorList>
            <person name="Varga T."/>
            <person name="Krizsan K."/>
            <person name="Foldi C."/>
            <person name="Dima B."/>
            <person name="Sanchez-Garcia M."/>
            <person name="Sanchez-Ramirez S."/>
            <person name="Szollosi G.J."/>
            <person name="Szarkandi J.G."/>
            <person name="Papp V."/>
            <person name="Albert L."/>
            <person name="Andreopoulos W."/>
            <person name="Angelini C."/>
            <person name="Antonin V."/>
            <person name="Barry K.W."/>
            <person name="Bougher N.L."/>
            <person name="Buchanan P."/>
            <person name="Buyck B."/>
            <person name="Bense V."/>
            <person name="Catcheside P."/>
            <person name="Chovatia M."/>
            <person name="Cooper J."/>
            <person name="Damon W."/>
            <person name="Desjardin D."/>
            <person name="Finy P."/>
            <person name="Geml J."/>
            <person name="Haridas S."/>
            <person name="Hughes K."/>
            <person name="Justo A."/>
            <person name="Karasinski D."/>
            <person name="Kautmanova I."/>
            <person name="Kiss B."/>
            <person name="Kocsube S."/>
            <person name="Kotiranta H."/>
            <person name="LaButti K.M."/>
            <person name="Lechner B.E."/>
            <person name="Liimatainen K."/>
            <person name="Lipzen A."/>
            <person name="Lukacs Z."/>
            <person name="Mihaltcheva S."/>
            <person name="Morgado L.N."/>
            <person name="Niskanen T."/>
            <person name="Noordeloos M.E."/>
            <person name="Ohm R.A."/>
            <person name="Ortiz-Santana B."/>
            <person name="Ovrebo C."/>
            <person name="Racz N."/>
            <person name="Riley R."/>
            <person name="Savchenko A."/>
            <person name="Shiryaev A."/>
            <person name="Soop K."/>
            <person name="Spirin V."/>
            <person name="Szebenyi C."/>
            <person name="Tomsovsky M."/>
            <person name="Tulloss R.E."/>
            <person name="Uehling J."/>
            <person name="Grigoriev I.V."/>
            <person name="Vagvolgyi C."/>
            <person name="Papp T."/>
            <person name="Martin F.M."/>
            <person name="Miettinen O."/>
            <person name="Hibbett D.S."/>
            <person name="Nagy L.G."/>
        </authorList>
    </citation>
    <scope>NUCLEOTIDE SEQUENCE [LARGE SCALE GENOMIC DNA]</scope>
    <source>
        <strain evidence="6 7">CBS 309.79</strain>
    </source>
</reference>
<keyword evidence="3" id="KW-0862">Zinc</keyword>
<organism evidence="6 7">
    <name type="scientific">Pterulicium gracile</name>
    <dbReference type="NCBI Taxonomy" id="1884261"/>
    <lineage>
        <taxon>Eukaryota</taxon>
        <taxon>Fungi</taxon>
        <taxon>Dikarya</taxon>
        <taxon>Basidiomycota</taxon>
        <taxon>Agaricomycotina</taxon>
        <taxon>Agaricomycetes</taxon>
        <taxon>Agaricomycetidae</taxon>
        <taxon>Agaricales</taxon>
        <taxon>Pleurotineae</taxon>
        <taxon>Pterulaceae</taxon>
        <taxon>Pterulicium</taxon>
    </lineage>
</organism>
<accession>A0A5C3QEF2</accession>
<evidence type="ECO:0000313" key="7">
    <source>
        <dbReference type="Proteomes" id="UP000305067"/>
    </source>
</evidence>
<evidence type="ECO:0000259" key="5">
    <source>
        <dbReference type="Pfam" id="PF01753"/>
    </source>
</evidence>
<proteinExistence type="predicted"/>
<dbReference type="SUPFAM" id="SSF144232">
    <property type="entry name" value="HIT/MYND zinc finger-like"/>
    <property type="match status" value="1"/>
</dbReference>
<keyword evidence="2" id="KW-0863">Zinc-finger</keyword>
<protein>
    <recommendedName>
        <fullName evidence="5">MYND-type domain-containing protein</fullName>
    </recommendedName>
</protein>
<sequence length="439" mass="48389">MPSRHKRPRHSCRSSNFQTSSRKPIARDYTPPELLSNALNYAKMIPTPAEGPRQVQHTEIPRNHPQLMNDLLHFAFSQQSSDALEFTAVALSVCDCCHADEVISNMHEVDNVATADRATLVKVLCRVVFRFILAVYSSNQLADLVKLQKRGCGKKRDVGYDSWVHFSLENEVPMMQSAISWYATTGEMVVLEFIHSVEAMATMGRSLGRPQSCFHNCASQVSRLFDVTLANVMNALESAVRNRQPLDDRSIPSGSFGDCISSIFCVPSIPDAQIIAVEDATHSALCAVQKADFNFAGGAKVARAFRKGSHESASDIAHVLDRRGISPRPTLNLSGEEAFASDIASERPASSKSFSVCAGCRLFSYCSRECQREARSDSHRSMCKSLAGVILYWGTTYGELYYKIRSRSDRDALAENPAFEELMISKPTAATASTRAAVL</sequence>
<keyword evidence="7" id="KW-1185">Reference proteome</keyword>
<dbReference type="Gene3D" id="6.10.140.2220">
    <property type="match status" value="1"/>
</dbReference>
<dbReference type="EMBL" id="ML178830">
    <property type="protein sequence ID" value="TFL00072.1"/>
    <property type="molecule type" value="Genomic_DNA"/>
</dbReference>
<evidence type="ECO:0000313" key="6">
    <source>
        <dbReference type="EMBL" id="TFL00072.1"/>
    </source>
</evidence>